<dbReference type="RefSeq" id="WP_125119078.1">
    <property type="nucleotide sequence ID" value="NZ_AP019309.1"/>
</dbReference>
<keyword evidence="1" id="KW-0378">Hydrolase</keyword>
<dbReference type="KEGG" id="ebm:SG0102_11100"/>
<dbReference type="SUPFAM" id="SSF53474">
    <property type="entry name" value="alpha/beta-Hydrolases"/>
    <property type="match status" value="1"/>
</dbReference>
<sequence length="182" mass="20720">MKLCVLFPGIGYTIDKPLLYYSREIVRSDYEIKAIVYHGDAQKAKSQKEHLEQFYQHAYKDVCQQCAAIDFQAYEDILFISKSIGTALAEKYVREHALKVRSVLFTPLAYTFEGENSQAIAFHGTKDPWVDHAQLMALAKSHHVPMTCIEGADHSLNTGDLDTDLMNLKKVMDQVKAFIDEK</sequence>
<protein>
    <submittedName>
        <fullName evidence="1">Alpha/beta hydrolase</fullName>
    </submittedName>
</protein>
<keyword evidence="2" id="KW-1185">Reference proteome</keyword>
<dbReference type="AlphaFoldDB" id="A0A3G9J5T9"/>
<dbReference type="EMBL" id="AP019309">
    <property type="protein sequence ID" value="BBH26176.1"/>
    <property type="molecule type" value="Genomic_DNA"/>
</dbReference>
<dbReference type="OrthoDB" id="1908495at2"/>
<evidence type="ECO:0000313" key="2">
    <source>
        <dbReference type="Proteomes" id="UP000268059"/>
    </source>
</evidence>
<dbReference type="InParanoid" id="A0A3G9J5T9"/>
<proteinExistence type="predicted"/>
<dbReference type="GO" id="GO:0016787">
    <property type="term" value="F:hydrolase activity"/>
    <property type="evidence" value="ECO:0007669"/>
    <property type="project" value="UniProtKB-KW"/>
</dbReference>
<accession>A0A3G9J5T9</accession>
<reference evidence="1 2" key="1">
    <citation type="submission" date="2018-11" db="EMBL/GenBank/DDBJ databases">
        <title>Novel Erysipelotrichaceae bacterium isolated from small intestine of a swine.</title>
        <authorList>
            <person name="Kim J.S."/>
            <person name="Choe H."/>
            <person name="Lee Y.R."/>
            <person name="Kim K.M."/>
            <person name="Park D.S."/>
        </authorList>
    </citation>
    <scope>NUCLEOTIDE SEQUENCE [LARGE SCALE GENOMIC DNA]</scope>
    <source>
        <strain evidence="1 2">SG0102</strain>
    </source>
</reference>
<dbReference type="Proteomes" id="UP000268059">
    <property type="component" value="Chromosome"/>
</dbReference>
<organism evidence="1 2">
    <name type="scientific">Intestinibaculum porci</name>
    <dbReference type="NCBI Taxonomy" id="2487118"/>
    <lineage>
        <taxon>Bacteria</taxon>
        <taxon>Bacillati</taxon>
        <taxon>Bacillota</taxon>
        <taxon>Erysipelotrichia</taxon>
        <taxon>Erysipelotrichales</taxon>
        <taxon>Erysipelotrichaceae</taxon>
        <taxon>Intestinibaculum</taxon>
    </lineage>
</organism>
<dbReference type="InterPro" id="IPR029058">
    <property type="entry name" value="AB_hydrolase_fold"/>
</dbReference>
<dbReference type="Gene3D" id="3.40.50.1820">
    <property type="entry name" value="alpha/beta hydrolase"/>
    <property type="match status" value="1"/>
</dbReference>
<name>A0A3G9J5T9_9FIRM</name>
<gene>
    <name evidence="1" type="ORF">SG0102_11100</name>
</gene>
<evidence type="ECO:0000313" key="1">
    <source>
        <dbReference type="EMBL" id="BBH26176.1"/>
    </source>
</evidence>